<feature type="region of interest" description="Disordered" evidence="1">
    <location>
        <begin position="1"/>
        <end position="23"/>
    </location>
</feature>
<dbReference type="AlphaFoldDB" id="A0A508AB14"/>
<evidence type="ECO:0000256" key="1">
    <source>
        <dbReference type="SAM" id="MobiDB-lite"/>
    </source>
</evidence>
<dbReference type="RefSeq" id="WP_141423322.1">
    <property type="nucleotide sequence ID" value="NZ_JASPFB010000019.1"/>
</dbReference>
<comment type="caution">
    <text evidence="2">The sequence shown here is derived from an EMBL/GenBank/DDBJ whole genome shotgun (WGS) entry which is preliminary data.</text>
</comment>
<gene>
    <name evidence="2" type="ORF">FK256_00685</name>
</gene>
<keyword evidence="2" id="KW-0540">Nuclease</keyword>
<sequence>MTATVLPGRTPDGSPGRPHRRGPSTVLLKNVYYMLAYAFKALETSEHRRLAAEDFEHVHDMLAAILAGGLDNQRRHGFERDYQPFVEDLSVVRGRIDPVATMRLRARRRSLVRCGYDERTENTLMNRLLKTAALRLILHGDIAPARRARLKSTLLVMGDVEVMSVGELRHLHWERLRFHRGNRSYRLLMGACRLVLDERLLSGADGAVSLADFLDPQELSALYERFVLAYFRHHHPLLRAGAPWVSGGIADAPVFLPGLRTDIVLTGPARTLIIDTKCYGRILGSRYDRRILSPANRNQIYSYVMHEASDPRQGGREVAGMLLYAQTAVDPPIRETWSETGHRFHVRTLDLDRDFTEIAAQLDDVAALLAPT</sequence>
<accession>A0A508AB14</accession>
<keyword evidence="2" id="KW-0378">Hydrolase</keyword>
<reference evidence="2 3" key="1">
    <citation type="submission" date="2019-06" db="EMBL/GenBank/DDBJ databases">
        <title>Draft genome sequence of Actinomyces johnsonii CCUG 34287T.</title>
        <authorList>
            <person name="Salva-Serra F."/>
            <person name="Cardew S."/>
            <person name="Moore E."/>
        </authorList>
    </citation>
    <scope>NUCLEOTIDE SEQUENCE [LARGE SCALE GENOMIC DNA]</scope>
    <source>
        <strain evidence="2 3">CCUG 34287</strain>
    </source>
</reference>
<organism evidence="2 3">
    <name type="scientific">Actinomyces johnsonii</name>
    <dbReference type="NCBI Taxonomy" id="544581"/>
    <lineage>
        <taxon>Bacteria</taxon>
        <taxon>Bacillati</taxon>
        <taxon>Actinomycetota</taxon>
        <taxon>Actinomycetes</taxon>
        <taxon>Actinomycetales</taxon>
        <taxon>Actinomycetaceae</taxon>
        <taxon>Actinomyces</taxon>
    </lineage>
</organism>
<name>A0A508AB14_9ACTO</name>
<dbReference type="EMBL" id="VICB01000001">
    <property type="protein sequence ID" value="TQD45048.1"/>
    <property type="molecule type" value="Genomic_DNA"/>
</dbReference>
<dbReference type="Pfam" id="PF10117">
    <property type="entry name" value="McrBC"/>
    <property type="match status" value="1"/>
</dbReference>
<proteinExistence type="predicted"/>
<protein>
    <submittedName>
        <fullName evidence="2">Restriction endonuclease</fullName>
    </submittedName>
</protein>
<dbReference type="PANTHER" id="PTHR38733:SF1">
    <property type="entry name" value="TYPE IV METHYL-DIRECTED RESTRICTION ENZYME ECOKMCRBC"/>
    <property type="match status" value="1"/>
</dbReference>
<dbReference type="GO" id="GO:0004519">
    <property type="term" value="F:endonuclease activity"/>
    <property type="evidence" value="ECO:0007669"/>
    <property type="project" value="UniProtKB-KW"/>
</dbReference>
<dbReference type="InterPro" id="IPR019292">
    <property type="entry name" value="McrC"/>
</dbReference>
<evidence type="ECO:0000313" key="2">
    <source>
        <dbReference type="EMBL" id="TQD45048.1"/>
    </source>
</evidence>
<dbReference type="Proteomes" id="UP000319010">
    <property type="component" value="Unassembled WGS sequence"/>
</dbReference>
<keyword evidence="2" id="KW-0255">Endonuclease</keyword>
<evidence type="ECO:0000313" key="3">
    <source>
        <dbReference type="Proteomes" id="UP000319010"/>
    </source>
</evidence>
<dbReference type="PANTHER" id="PTHR38733">
    <property type="entry name" value="PROTEIN MCRC"/>
    <property type="match status" value="1"/>
</dbReference>